<evidence type="ECO:0000313" key="2">
    <source>
        <dbReference type="EMBL" id="PLC50658.1"/>
    </source>
</evidence>
<accession>A0A2N4U6K8</accession>
<feature type="compositionally biased region" description="Basic and acidic residues" evidence="1">
    <location>
        <begin position="1"/>
        <end position="23"/>
    </location>
</feature>
<dbReference type="Proteomes" id="UP000234190">
    <property type="component" value="Unassembled WGS sequence"/>
</dbReference>
<organism evidence="2 3">
    <name type="scientific">Pollutimonas subterranea</name>
    <dbReference type="NCBI Taxonomy" id="2045210"/>
    <lineage>
        <taxon>Bacteria</taxon>
        <taxon>Pseudomonadati</taxon>
        <taxon>Pseudomonadota</taxon>
        <taxon>Betaproteobacteria</taxon>
        <taxon>Burkholderiales</taxon>
        <taxon>Alcaligenaceae</taxon>
        <taxon>Pollutimonas</taxon>
    </lineage>
</organism>
<reference evidence="2 3" key="1">
    <citation type="submission" date="2017-10" db="EMBL/GenBank/DDBJ databases">
        <title>Two draft genome sequences of Pusillimonas sp. strains isolated from a nitrate- and radionuclide-contaminated groundwater in Russia.</title>
        <authorList>
            <person name="Grouzdev D.S."/>
            <person name="Tourova T.P."/>
            <person name="Goeva M.A."/>
            <person name="Babich T.L."/>
            <person name="Sokolova D.S."/>
            <person name="Abdullin R."/>
            <person name="Poltaraus A.B."/>
            <person name="Toshchakov S.V."/>
            <person name="Nazina T.N."/>
        </authorList>
    </citation>
    <scope>NUCLEOTIDE SEQUENCE [LARGE SCALE GENOMIC DNA]</scope>
    <source>
        <strain evidence="2 3">JR1/69-3-13</strain>
    </source>
</reference>
<dbReference type="RefSeq" id="WP_102073203.1">
    <property type="nucleotide sequence ID" value="NZ_PDNW01000004.1"/>
</dbReference>
<evidence type="ECO:0000313" key="3">
    <source>
        <dbReference type="Proteomes" id="UP000234190"/>
    </source>
</evidence>
<feature type="region of interest" description="Disordered" evidence="1">
    <location>
        <begin position="1"/>
        <end position="26"/>
    </location>
</feature>
<sequence>MDRAYIKSDRNERNGEPIGERRPLMWSPGIKNYTRVLKTAPLGATAALNASSNSDRPVMNTKTQ</sequence>
<proteinExistence type="predicted"/>
<evidence type="ECO:0000256" key="1">
    <source>
        <dbReference type="SAM" id="MobiDB-lite"/>
    </source>
</evidence>
<protein>
    <submittedName>
        <fullName evidence="2">Uncharacterized protein</fullName>
    </submittedName>
</protein>
<dbReference type="EMBL" id="PDNW01000004">
    <property type="protein sequence ID" value="PLC50658.1"/>
    <property type="molecule type" value="Genomic_DNA"/>
</dbReference>
<gene>
    <name evidence="2" type="ORF">CR159_06525</name>
</gene>
<dbReference type="AlphaFoldDB" id="A0A2N4U6K8"/>
<name>A0A2N4U6K8_9BURK</name>
<dbReference type="OrthoDB" id="9979679at2"/>
<keyword evidence="3" id="KW-1185">Reference proteome</keyword>
<comment type="caution">
    <text evidence="2">The sequence shown here is derived from an EMBL/GenBank/DDBJ whole genome shotgun (WGS) entry which is preliminary data.</text>
</comment>